<evidence type="ECO:0000313" key="1">
    <source>
        <dbReference type="EMBL" id="MFL9845848.1"/>
    </source>
</evidence>
<evidence type="ECO:0000313" key="2">
    <source>
        <dbReference type="Proteomes" id="UP001629156"/>
    </source>
</evidence>
<protein>
    <recommendedName>
        <fullName evidence="3">Lipoprotein</fullName>
    </recommendedName>
</protein>
<dbReference type="RefSeq" id="WP_408086126.1">
    <property type="nucleotide sequence ID" value="NZ_JBELPZ010000023.1"/>
</dbReference>
<comment type="caution">
    <text evidence="1">The sequence shown here is derived from an EMBL/GenBank/DDBJ whole genome shotgun (WGS) entry which is preliminary data.</text>
</comment>
<reference evidence="1 2" key="1">
    <citation type="submission" date="2024-06" db="EMBL/GenBank/DDBJ databases">
        <authorList>
            <person name="Kaempfer P."/>
            <person name="Viver T."/>
        </authorList>
    </citation>
    <scope>NUCLEOTIDE SEQUENCE [LARGE SCALE GENOMIC DNA]</scope>
    <source>
        <strain evidence="1 2">ST-119</strain>
    </source>
</reference>
<gene>
    <name evidence="1" type="ORF">ABS766_15615</name>
</gene>
<organism evidence="1 2">
    <name type="scientific">Flavobacterium rhizosphaerae</name>
    <dbReference type="NCBI Taxonomy" id="3163298"/>
    <lineage>
        <taxon>Bacteria</taxon>
        <taxon>Pseudomonadati</taxon>
        <taxon>Bacteroidota</taxon>
        <taxon>Flavobacteriia</taxon>
        <taxon>Flavobacteriales</taxon>
        <taxon>Flavobacteriaceae</taxon>
        <taxon>Flavobacterium</taxon>
    </lineage>
</organism>
<keyword evidence="2" id="KW-1185">Reference proteome</keyword>
<dbReference type="EMBL" id="JBELPZ010000023">
    <property type="protein sequence ID" value="MFL9845848.1"/>
    <property type="molecule type" value="Genomic_DNA"/>
</dbReference>
<accession>A0ABW8Z014</accession>
<name>A0ABW8Z014_9FLAO</name>
<sequence>MEQQKIKSFYIKSFLLAFISIITLSCGVPRHAVEIHDYELLENGKQITGKDKGLTAFIFENNPTKIPFVQFLSEKYHVGKYKDVSYWVETDGYRFKVFLYDTDELNKYFDMGQFMVTTNVTENNIVGSTEKFIGLSMITEYNEDCLNENSLLQKIAINYLKSLKNEFNNL</sequence>
<dbReference type="PROSITE" id="PS51257">
    <property type="entry name" value="PROKAR_LIPOPROTEIN"/>
    <property type="match status" value="1"/>
</dbReference>
<dbReference type="Proteomes" id="UP001629156">
    <property type="component" value="Unassembled WGS sequence"/>
</dbReference>
<proteinExistence type="predicted"/>
<evidence type="ECO:0008006" key="3">
    <source>
        <dbReference type="Google" id="ProtNLM"/>
    </source>
</evidence>